<keyword evidence="11" id="KW-1185">Reference proteome</keyword>
<organism evidence="10 11">
    <name type="scientific">Bacillus luti</name>
    <dbReference type="NCBI Taxonomy" id="2026191"/>
    <lineage>
        <taxon>Bacteria</taxon>
        <taxon>Bacillati</taxon>
        <taxon>Bacillota</taxon>
        <taxon>Bacilli</taxon>
        <taxon>Bacillales</taxon>
        <taxon>Bacillaceae</taxon>
        <taxon>Bacillus</taxon>
        <taxon>Bacillus cereus group</taxon>
    </lineage>
</organism>
<evidence type="ECO:0000256" key="3">
    <source>
        <dbReference type="ARBA" id="ARBA00022544"/>
    </source>
</evidence>
<protein>
    <submittedName>
        <fullName evidence="10">Ger(X)C family spore germination protein</fullName>
    </submittedName>
</protein>
<evidence type="ECO:0000313" key="11">
    <source>
        <dbReference type="Proteomes" id="UP001365619"/>
    </source>
</evidence>
<dbReference type="InterPro" id="IPR046953">
    <property type="entry name" value="Spore_GerAC-like_C"/>
</dbReference>
<evidence type="ECO:0000313" key="10">
    <source>
        <dbReference type="EMBL" id="MEI5930539.1"/>
    </source>
</evidence>
<dbReference type="NCBIfam" id="TIGR02887">
    <property type="entry name" value="spore_ger_x_C"/>
    <property type="match status" value="1"/>
</dbReference>
<evidence type="ECO:0000256" key="4">
    <source>
        <dbReference type="ARBA" id="ARBA00022729"/>
    </source>
</evidence>
<proteinExistence type="inferred from homology"/>
<dbReference type="GeneID" id="300958959"/>
<comment type="caution">
    <text evidence="10">The sequence shown here is derived from an EMBL/GenBank/DDBJ whole genome shotgun (WGS) entry which is preliminary data.</text>
</comment>
<dbReference type="Proteomes" id="UP001365619">
    <property type="component" value="Unassembled WGS sequence"/>
</dbReference>
<dbReference type="InterPro" id="IPR008844">
    <property type="entry name" value="Spore_GerAC-like"/>
</dbReference>
<dbReference type="InterPro" id="IPR057336">
    <property type="entry name" value="GerAC_N"/>
</dbReference>
<evidence type="ECO:0000256" key="7">
    <source>
        <dbReference type="ARBA" id="ARBA00023288"/>
    </source>
</evidence>
<evidence type="ECO:0000256" key="6">
    <source>
        <dbReference type="ARBA" id="ARBA00023139"/>
    </source>
</evidence>
<dbReference type="RefSeq" id="WP_156574585.1">
    <property type="nucleotide sequence ID" value="NZ_CP040336.1"/>
</dbReference>
<evidence type="ECO:0000259" key="9">
    <source>
        <dbReference type="Pfam" id="PF25198"/>
    </source>
</evidence>
<dbReference type="PROSITE" id="PS51257">
    <property type="entry name" value="PROKAR_LIPOPROTEIN"/>
    <property type="match status" value="1"/>
</dbReference>
<dbReference type="PANTHER" id="PTHR35789">
    <property type="entry name" value="SPORE GERMINATION PROTEIN B3"/>
    <property type="match status" value="1"/>
</dbReference>
<evidence type="ECO:0000259" key="8">
    <source>
        <dbReference type="Pfam" id="PF05504"/>
    </source>
</evidence>
<evidence type="ECO:0000256" key="5">
    <source>
        <dbReference type="ARBA" id="ARBA00023136"/>
    </source>
</evidence>
<accession>A0ABU8HUW3</accession>
<dbReference type="Pfam" id="PF25198">
    <property type="entry name" value="Spore_GerAC_N"/>
    <property type="match status" value="1"/>
</dbReference>
<sequence length="379" mass="43502">MRRFIHFTILCYFFLIFLTGCGDRLDLEKQSISLIYGFDAQAKGKLIVYHVNPIFNEDVAKKYETHEAKVKTPREAKATFNSSSNGLVSTEKLQLILFSTNFLKQEGAMPYLDVWYRDPKNTGNMRMVAVNGPISSVIYNNFKDKPSLPEYLTDLINTNKLYNRTVFTTFHEFHRQTFNKGITPAISEIKKEKKDVIVTGSALLTSRGIYKMSLDRYESALLLLLQKKANTPVSLTMKMPSDLVESNSALKDTDGGDFITINVLTIKRMMGTGYSDNRFQFNIKMNFNISIAEMTFNMDIDKDNKKLTALITKQLNKDLNELIHKIQKQQLDPFGFGDYARAFQYKEWKKVEDDWPKAFSKASVKVRSTIKILESGIIK</sequence>
<dbReference type="EMBL" id="JBBAGW010000005">
    <property type="protein sequence ID" value="MEI5930539.1"/>
    <property type="molecule type" value="Genomic_DNA"/>
</dbReference>
<evidence type="ECO:0000256" key="2">
    <source>
        <dbReference type="ARBA" id="ARBA00007886"/>
    </source>
</evidence>
<gene>
    <name evidence="10" type="ORF">WBS43_17635</name>
</gene>
<evidence type="ECO:0000256" key="1">
    <source>
        <dbReference type="ARBA" id="ARBA00004635"/>
    </source>
</evidence>
<feature type="domain" description="Spore germination protein N-terminal" evidence="9">
    <location>
        <begin position="23"/>
        <end position="190"/>
    </location>
</feature>
<keyword evidence="4" id="KW-0732">Signal</keyword>
<keyword evidence="3" id="KW-0309">Germination</keyword>
<feature type="domain" description="Spore germination GerAC-like C-terminal" evidence="8">
    <location>
        <begin position="200"/>
        <end position="376"/>
    </location>
</feature>
<dbReference type="PANTHER" id="PTHR35789:SF1">
    <property type="entry name" value="SPORE GERMINATION PROTEIN B3"/>
    <property type="match status" value="1"/>
</dbReference>
<comment type="subcellular location">
    <subcellularLocation>
        <location evidence="1">Membrane</location>
        <topology evidence="1">Lipid-anchor</topology>
    </subcellularLocation>
</comment>
<keyword evidence="6" id="KW-0564">Palmitate</keyword>
<dbReference type="InterPro" id="IPR038501">
    <property type="entry name" value="Spore_GerAC_C_sf"/>
</dbReference>
<reference evidence="10 11" key="1">
    <citation type="submission" date="2024-03" db="EMBL/GenBank/DDBJ databases">
        <title>A Rare Waterborne Outbreak of Bacillus cereus in China: Epidemiologic Survey, Genomic Insights and Virulence Characteristics.</title>
        <authorList>
            <person name="Wang S."/>
        </authorList>
    </citation>
    <scope>NUCLEOTIDE SEQUENCE [LARGE SCALE GENOMIC DNA]</scope>
    <source>
        <strain evidence="10 11">BC008</strain>
    </source>
</reference>
<dbReference type="Pfam" id="PF05504">
    <property type="entry name" value="Spore_GerAC"/>
    <property type="match status" value="1"/>
</dbReference>
<keyword evidence="7" id="KW-0449">Lipoprotein</keyword>
<name>A0ABU8HUW3_9BACI</name>
<comment type="similarity">
    <text evidence="2">Belongs to the GerABKC lipoprotein family.</text>
</comment>
<dbReference type="Gene3D" id="3.30.300.210">
    <property type="entry name" value="Nutrient germinant receptor protein C, domain 3"/>
    <property type="match status" value="1"/>
</dbReference>
<keyword evidence="5" id="KW-0472">Membrane</keyword>